<evidence type="ECO:0000313" key="1">
    <source>
        <dbReference type="EMBL" id="SFI98240.1"/>
    </source>
</evidence>
<proteinExistence type="predicted"/>
<accession>A0A1I3MN76</accession>
<dbReference type="STRING" id="1150112.SAMN04487893_102197"/>
<evidence type="ECO:0008006" key="3">
    <source>
        <dbReference type="Google" id="ProtNLM"/>
    </source>
</evidence>
<keyword evidence="2" id="KW-1185">Reference proteome</keyword>
<dbReference type="NCBIfam" id="NF033205">
    <property type="entry name" value="IPExxxVDY"/>
    <property type="match status" value="1"/>
</dbReference>
<gene>
    <name evidence="1" type="ORF">SAMN04487893_102197</name>
</gene>
<sequence>MTAHKINIDDFDDSDYKVIAIHSGLEDFRIAYFINKILNTRLSICPEQIELKVENTYALFNHYSYTDLDHDVLWNLIPNKTHFQSVIKESTSLFNEQDTAFRSYIYLLPELKSVDFLLKIDDIDEAFDIDLVIDKIKTLRFVSLVYELQQNKIKNKNNLIF</sequence>
<dbReference type="RefSeq" id="WP_090677963.1">
    <property type="nucleotide sequence ID" value="NZ_FORU01000002.1"/>
</dbReference>
<reference evidence="2" key="1">
    <citation type="submission" date="2016-10" db="EMBL/GenBank/DDBJ databases">
        <authorList>
            <person name="Varghese N."/>
            <person name="Submissions S."/>
        </authorList>
    </citation>
    <scope>NUCLEOTIDE SEQUENCE [LARGE SCALE GENOMIC DNA]</scope>
    <source>
        <strain evidence="2">DSM 26542</strain>
    </source>
</reference>
<evidence type="ECO:0000313" key="2">
    <source>
        <dbReference type="Proteomes" id="UP000243887"/>
    </source>
</evidence>
<dbReference type="EMBL" id="FORU01000002">
    <property type="protein sequence ID" value="SFI98240.1"/>
    <property type="molecule type" value="Genomic_DNA"/>
</dbReference>
<dbReference type="InterPro" id="IPR047690">
    <property type="entry name" value="IPExxxVDY_fam"/>
</dbReference>
<dbReference type="OrthoDB" id="676614at2"/>
<dbReference type="AlphaFoldDB" id="A0A1I3MN76"/>
<name>A0A1I3MN76_9FLAO</name>
<protein>
    <recommendedName>
        <fullName evidence="3">IPExxxVDY family protein</fullName>
    </recommendedName>
</protein>
<organism evidence="1 2">
    <name type="scientific">Myroides guanonis</name>
    <dbReference type="NCBI Taxonomy" id="1150112"/>
    <lineage>
        <taxon>Bacteria</taxon>
        <taxon>Pseudomonadati</taxon>
        <taxon>Bacteroidota</taxon>
        <taxon>Flavobacteriia</taxon>
        <taxon>Flavobacteriales</taxon>
        <taxon>Flavobacteriaceae</taxon>
        <taxon>Myroides</taxon>
    </lineage>
</organism>
<dbReference type="Proteomes" id="UP000243887">
    <property type="component" value="Unassembled WGS sequence"/>
</dbReference>